<feature type="region of interest" description="Disordered" evidence="6">
    <location>
        <begin position="401"/>
        <end position="459"/>
    </location>
</feature>
<feature type="region of interest" description="Disordered" evidence="6">
    <location>
        <begin position="319"/>
        <end position="353"/>
    </location>
</feature>
<feature type="domain" description="Ubiquitin-like protease family profile" evidence="7">
    <location>
        <begin position="738"/>
        <end position="956"/>
    </location>
</feature>
<organism evidence="8 9">
    <name type="scientific">Macrostomum lignano</name>
    <dbReference type="NCBI Taxonomy" id="282301"/>
    <lineage>
        <taxon>Eukaryota</taxon>
        <taxon>Metazoa</taxon>
        <taxon>Spiralia</taxon>
        <taxon>Lophotrochozoa</taxon>
        <taxon>Platyhelminthes</taxon>
        <taxon>Rhabditophora</taxon>
        <taxon>Macrostomorpha</taxon>
        <taxon>Macrostomida</taxon>
        <taxon>Macrostomidae</taxon>
        <taxon>Macrostomum</taxon>
    </lineage>
</organism>
<dbReference type="Pfam" id="PF02902">
    <property type="entry name" value="Peptidase_C48"/>
    <property type="match status" value="1"/>
</dbReference>
<comment type="caution">
    <text evidence="8">The sequence shown here is derived from an EMBL/GenBank/DDBJ whole genome shotgun (WGS) entry which is preliminary data.</text>
</comment>
<dbReference type="Gene3D" id="1.10.418.20">
    <property type="match status" value="1"/>
</dbReference>
<protein>
    <recommendedName>
        <fullName evidence="7">Ubiquitin-like protease family profile domain-containing protein</fullName>
    </recommendedName>
</protein>
<dbReference type="PANTHER" id="PTHR46896:SF3">
    <property type="entry name" value="FI06413P-RELATED"/>
    <property type="match status" value="1"/>
</dbReference>
<feature type="compositionally biased region" description="Polar residues" evidence="6">
    <location>
        <begin position="656"/>
        <end position="690"/>
    </location>
</feature>
<evidence type="ECO:0000256" key="5">
    <source>
        <dbReference type="ARBA" id="ARBA00022801"/>
    </source>
</evidence>
<feature type="compositionally biased region" description="Low complexity" evidence="6">
    <location>
        <begin position="691"/>
        <end position="712"/>
    </location>
</feature>
<dbReference type="AlphaFoldDB" id="A0A267GXT2"/>
<dbReference type="GO" id="GO:0006508">
    <property type="term" value="P:proteolysis"/>
    <property type="evidence" value="ECO:0007669"/>
    <property type="project" value="UniProtKB-KW"/>
</dbReference>
<feature type="compositionally biased region" description="Low complexity" evidence="6">
    <location>
        <begin position="172"/>
        <end position="181"/>
    </location>
</feature>
<dbReference type="GO" id="GO:0070139">
    <property type="term" value="F:SUMO-specific endopeptidase activity"/>
    <property type="evidence" value="ECO:0007669"/>
    <property type="project" value="TreeGrafter"/>
</dbReference>
<keyword evidence="2" id="KW-0597">Phosphoprotein</keyword>
<dbReference type="OrthoDB" id="442460at2759"/>
<dbReference type="SUPFAM" id="SSF54001">
    <property type="entry name" value="Cysteine proteinases"/>
    <property type="match status" value="1"/>
</dbReference>
<feature type="region of interest" description="Disordered" evidence="6">
    <location>
        <begin position="656"/>
        <end position="721"/>
    </location>
</feature>
<keyword evidence="9" id="KW-1185">Reference proteome</keyword>
<dbReference type="InterPro" id="IPR051947">
    <property type="entry name" value="Sentrin-specific_protease"/>
</dbReference>
<sequence length="1033" mass="112196">MLRKHCSGSKQQPPRQQLLSLKKIPNRNRKRSALKKQKRSARLVATTYLDLERPKSICTKSFRQALLQAIGSSDSINNNSNYANNNSSARGYYRQLVVYCERCGSLGVELATCNLCGRYLPMPAVATKSDNKAGMISATTAKRKSATPAVASASSSSSVVAVAAAASSSASASVHPASSSPTKSPIVAAAQHRQSQRPSGQLGAVPPSCLQTGAALSADIQRFLASRSASIRVSASSVAASSLNNRLPAPASAAVAVAKASVPRVASVQRQLVSVGGKINLQKKSDAVASAAAKSLPAFNKPVTSSGFCSKRPRLEAPATLPASQSRLPLPTPAAPPTARPSMNSSSNQSLLGSPVVEMPLDQVCIGNSAFQKVDPPHNLLKVYHGFTQFSFPRSNDCAKARRRRRRRRRRQQRGFDDDDFEDEDDDEFADDVIDSEEDDDYDDMADNDDDDDEEEEAEVEYAQIHLHHAQISKVSFAIEPTCFVAFRLKSTEFSRRICSEAGLQPGTLSAAETRDLGKKWIVLVSDNEREDELRKLFAFYTDKKAESQAKFDFDLQNLNKVSARGMLDHCQQGFFNELLGLPQQQASAPAMSSTLQRLHSSSSTAGAAISSSNASSASAVATSASSVAKSAELYQKVANSNLAIGLLVQQKHKQQNSSVGNGTASQQFDASAIEPSSLQGESSQDQRQLSTATSASAPTSSGAADTTTSSSNSKPPPRLTGQVIEKFSYSPGGTNGITITNADLMCLNPCEYLNDVAIDFYLKYMYHEMLTPEQRKSTHIFNCFFFKRLSQKLDPPPGKDESAASLAIRRHETVAKWTRKVDLFTKDFILIPINENCHWFLAVICFPWMVGMVNYTGSAEAQVNSLLPFDVRMASDGTLRMPCVLMFDSLMGSTRSPNVLAIREYLQVEWDIKKRSMKGPKVFDKETIRGYCPCVPLQPNTVDCGPYVLHYAELFFKRPVREFTRNYFQLEMSSWFRQEEINHKRAEIQDLIVSLARKNNALGPDAAAALAAAAGNSDGSSVGGSASSSFCA</sequence>
<reference evidence="8 9" key="1">
    <citation type="submission" date="2017-06" db="EMBL/GenBank/DDBJ databases">
        <title>A platform for efficient transgenesis in Macrostomum lignano, a flatworm model organism for stem cell research.</title>
        <authorList>
            <person name="Berezikov E."/>
        </authorList>
    </citation>
    <scope>NUCLEOTIDE SEQUENCE [LARGE SCALE GENOMIC DNA]</scope>
    <source>
        <strain evidence="8">DV1</strain>
        <tissue evidence="8">Whole organism</tissue>
    </source>
</reference>
<evidence type="ECO:0000313" key="9">
    <source>
        <dbReference type="Proteomes" id="UP000215902"/>
    </source>
</evidence>
<evidence type="ECO:0000256" key="4">
    <source>
        <dbReference type="ARBA" id="ARBA00022786"/>
    </source>
</evidence>
<gene>
    <name evidence="8" type="ORF">BOX15_Mlig011870g2</name>
</gene>
<dbReference type="InterPro" id="IPR003653">
    <property type="entry name" value="Peptidase_C48_C"/>
</dbReference>
<dbReference type="GO" id="GO:0016926">
    <property type="term" value="P:protein desumoylation"/>
    <property type="evidence" value="ECO:0007669"/>
    <property type="project" value="TreeGrafter"/>
</dbReference>
<evidence type="ECO:0000256" key="2">
    <source>
        <dbReference type="ARBA" id="ARBA00022553"/>
    </source>
</evidence>
<feature type="compositionally biased region" description="Pro residues" evidence="6">
    <location>
        <begin position="330"/>
        <end position="339"/>
    </location>
</feature>
<comment type="similarity">
    <text evidence="1">Belongs to the peptidase C48 family.</text>
</comment>
<evidence type="ECO:0000259" key="7">
    <source>
        <dbReference type="PROSITE" id="PS50600"/>
    </source>
</evidence>
<evidence type="ECO:0000256" key="1">
    <source>
        <dbReference type="ARBA" id="ARBA00005234"/>
    </source>
</evidence>
<proteinExistence type="inferred from homology"/>
<keyword evidence="3" id="KW-0645">Protease</keyword>
<dbReference type="Proteomes" id="UP000215902">
    <property type="component" value="Unassembled WGS sequence"/>
</dbReference>
<keyword evidence="5" id="KW-0378">Hydrolase</keyword>
<evidence type="ECO:0000256" key="6">
    <source>
        <dbReference type="SAM" id="MobiDB-lite"/>
    </source>
</evidence>
<keyword evidence="4" id="KW-0833">Ubl conjugation pathway</keyword>
<name>A0A267GXT2_9PLAT</name>
<accession>A0A267GXT2</accession>
<feature type="region of interest" description="Disordered" evidence="6">
    <location>
        <begin position="172"/>
        <end position="204"/>
    </location>
</feature>
<evidence type="ECO:0000256" key="3">
    <source>
        <dbReference type="ARBA" id="ARBA00022670"/>
    </source>
</evidence>
<evidence type="ECO:0000313" key="8">
    <source>
        <dbReference type="EMBL" id="PAA90127.1"/>
    </source>
</evidence>
<feature type="compositionally biased region" description="Polar residues" evidence="6">
    <location>
        <begin position="342"/>
        <end position="352"/>
    </location>
</feature>
<dbReference type="InterPro" id="IPR038765">
    <property type="entry name" value="Papain-like_cys_pep_sf"/>
</dbReference>
<dbReference type="GO" id="GO:0005737">
    <property type="term" value="C:cytoplasm"/>
    <property type="evidence" value="ECO:0007669"/>
    <property type="project" value="TreeGrafter"/>
</dbReference>
<dbReference type="EMBL" id="NIVC01000126">
    <property type="protein sequence ID" value="PAA90127.1"/>
    <property type="molecule type" value="Genomic_DNA"/>
</dbReference>
<dbReference type="PROSITE" id="PS50600">
    <property type="entry name" value="ULP_PROTEASE"/>
    <property type="match status" value="1"/>
</dbReference>
<dbReference type="STRING" id="282301.A0A267GXT2"/>
<dbReference type="PANTHER" id="PTHR46896">
    <property type="entry name" value="SENTRIN-SPECIFIC PROTEASE"/>
    <property type="match status" value="1"/>
</dbReference>
<feature type="compositionally biased region" description="Basic residues" evidence="6">
    <location>
        <begin position="401"/>
        <end position="413"/>
    </location>
</feature>
<dbReference type="GO" id="GO:0005634">
    <property type="term" value="C:nucleus"/>
    <property type="evidence" value="ECO:0007669"/>
    <property type="project" value="TreeGrafter"/>
</dbReference>
<feature type="compositionally biased region" description="Acidic residues" evidence="6">
    <location>
        <begin position="417"/>
        <end position="459"/>
    </location>
</feature>
<dbReference type="Gene3D" id="3.30.310.130">
    <property type="entry name" value="Ubiquitin-related"/>
    <property type="match status" value="1"/>
</dbReference>